<dbReference type="Gene3D" id="2.120.10.30">
    <property type="entry name" value="TolB, C-terminal domain"/>
    <property type="match status" value="1"/>
</dbReference>
<evidence type="ECO:0000256" key="7">
    <source>
        <dbReference type="ARBA" id="ARBA00013227"/>
    </source>
</evidence>
<feature type="active site" description="Proton donor/acceptor" evidence="14">
    <location>
        <position position="213"/>
    </location>
</feature>
<evidence type="ECO:0000313" key="18">
    <source>
        <dbReference type="Proteomes" id="UP000235965"/>
    </source>
</evidence>
<feature type="binding site" evidence="15">
    <location>
        <position position="163"/>
    </location>
    <ligand>
        <name>a divalent metal cation</name>
        <dbReference type="ChEBI" id="CHEBI:60240"/>
    </ligand>
</feature>
<keyword evidence="12" id="KW-0106">Calcium</keyword>
<gene>
    <name evidence="17" type="primary">rgn_2</name>
    <name evidence="17" type="ORF">B7P43_G16416</name>
</gene>
<proteinExistence type="inferred from homology"/>
<dbReference type="EMBL" id="NEVH01020989">
    <property type="protein sequence ID" value="PNF20199.1"/>
    <property type="molecule type" value="Genomic_DNA"/>
</dbReference>
<keyword evidence="9" id="KW-0963">Cytoplasm</keyword>
<evidence type="ECO:0000256" key="5">
    <source>
        <dbReference type="ARBA" id="ARBA00004496"/>
    </source>
</evidence>
<dbReference type="PRINTS" id="PR01790">
    <property type="entry name" value="SMP30FAMILY"/>
</dbReference>
<comment type="cofactor">
    <cofactor evidence="4">
        <name>Mg(2+)</name>
        <dbReference type="ChEBI" id="CHEBI:18420"/>
    </cofactor>
</comment>
<comment type="cofactor">
    <cofactor evidence="2">
        <name>Ca(2+)</name>
        <dbReference type="ChEBI" id="CHEBI:29108"/>
    </cofactor>
</comment>
<evidence type="ECO:0000313" key="17">
    <source>
        <dbReference type="EMBL" id="PNF20199.1"/>
    </source>
</evidence>
<dbReference type="Pfam" id="PF08450">
    <property type="entry name" value="SGL"/>
    <property type="match status" value="1"/>
</dbReference>
<accession>A0A2J7PV36</accession>
<name>A0A2J7PV36_9NEOP</name>
<dbReference type="PRINTS" id="PR01791">
    <property type="entry name" value="REGUCALCIN"/>
</dbReference>
<dbReference type="OrthoDB" id="423498at2759"/>
<dbReference type="InterPro" id="IPR005511">
    <property type="entry name" value="SMP-30"/>
</dbReference>
<comment type="caution">
    <text evidence="17">The sequence shown here is derived from an EMBL/GenBank/DDBJ whole genome shotgun (WGS) entry which is preliminary data.</text>
</comment>
<dbReference type="InterPro" id="IPR013658">
    <property type="entry name" value="SGL"/>
</dbReference>
<feature type="binding site" evidence="15">
    <location>
        <position position="112"/>
    </location>
    <ligand>
        <name>substrate</name>
    </ligand>
</feature>
<dbReference type="GO" id="GO:0019853">
    <property type="term" value="P:L-ascorbic acid biosynthetic process"/>
    <property type="evidence" value="ECO:0007669"/>
    <property type="project" value="TreeGrafter"/>
</dbReference>
<evidence type="ECO:0000256" key="13">
    <source>
        <dbReference type="ARBA" id="ARBA00032464"/>
    </source>
</evidence>
<keyword evidence="11" id="KW-0378">Hydrolase</keyword>
<dbReference type="GO" id="GO:0005737">
    <property type="term" value="C:cytoplasm"/>
    <property type="evidence" value="ECO:0007669"/>
    <property type="project" value="UniProtKB-SubCell"/>
</dbReference>
<evidence type="ECO:0000256" key="15">
    <source>
        <dbReference type="PIRSR" id="PIRSR605511-2"/>
    </source>
</evidence>
<comment type="cofactor">
    <cofactor evidence="3">
        <name>Mn(2+)</name>
        <dbReference type="ChEBI" id="CHEBI:29035"/>
    </cofactor>
</comment>
<evidence type="ECO:0000256" key="12">
    <source>
        <dbReference type="ARBA" id="ARBA00022837"/>
    </source>
</evidence>
<dbReference type="FunCoup" id="A0A2J7PV36">
    <property type="interactions" value="155"/>
</dbReference>
<dbReference type="SUPFAM" id="SSF63829">
    <property type="entry name" value="Calcium-dependent phosphotriesterase"/>
    <property type="match status" value="1"/>
</dbReference>
<comment type="similarity">
    <text evidence="6">Belongs to the SMP-30/CGR1 family.</text>
</comment>
<dbReference type="GO" id="GO:0030234">
    <property type="term" value="F:enzyme regulator activity"/>
    <property type="evidence" value="ECO:0007669"/>
    <property type="project" value="InterPro"/>
</dbReference>
<dbReference type="AlphaFoldDB" id="A0A2J7PV36"/>
<keyword evidence="10 15" id="KW-0479">Metal-binding</keyword>
<evidence type="ECO:0000256" key="6">
    <source>
        <dbReference type="ARBA" id="ARBA00008853"/>
    </source>
</evidence>
<dbReference type="GO" id="GO:0005509">
    <property type="term" value="F:calcium ion binding"/>
    <property type="evidence" value="ECO:0007669"/>
    <property type="project" value="InterPro"/>
</dbReference>
<organism evidence="17 18">
    <name type="scientific">Cryptotermes secundus</name>
    <dbReference type="NCBI Taxonomy" id="105785"/>
    <lineage>
        <taxon>Eukaryota</taxon>
        <taxon>Metazoa</taxon>
        <taxon>Ecdysozoa</taxon>
        <taxon>Arthropoda</taxon>
        <taxon>Hexapoda</taxon>
        <taxon>Insecta</taxon>
        <taxon>Pterygota</taxon>
        <taxon>Neoptera</taxon>
        <taxon>Polyneoptera</taxon>
        <taxon>Dictyoptera</taxon>
        <taxon>Blattodea</taxon>
        <taxon>Blattoidea</taxon>
        <taxon>Termitoidae</taxon>
        <taxon>Kalotermitidae</taxon>
        <taxon>Cryptotermitinae</taxon>
        <taxon>Cryptotermes</taxon>
    </lineage>
</organism>
<evidence type="ECO:0000256" key="2">
    <source>
        <dbReference type="ARBA" id="ARBA00001913"/>
    </source>
</evidence>
<keyword evidence="15" id="KW-0862">Zinc</keyword>
<evidence type="ECO:0000256" key="3">
    <source>
        <dbReference type="ARBA" id="ARBA00001936"/>
    </source>
</evidence>
<evidence type="ECO:0000256" key="4">
    <source>
        <dbReference type="ARBA" id="ARBA00001946"/>
    </source>
</evidence>
<dbReference type="PANTHER" id="PTHR10907">
    <property type="entry name" value="REGUCALCIN"/>
    <property type="match status" value="1"/>
</dbReference>
<feature type="binding site" evidence="15">
    <location>
        <position position="213"/>
    </location>
    <ligand>
        <name>a divalent metal cation</name>
        <dbReference type="ChEBI" id="CHEBI:60240"/>
    </ligand>
</feature>
<evidence type="ECO:0000256" key="9">
    <source>
        <dbReference type="ARBA" id="ARBA00022490"/>
    </source>
</evidence>
<protein>
    <recommendedName>
        <fullName evidence="8">Regucalcin</fullName>
        <ecNumber evidence="7">3.1.1.17</ecNumber>
    </recommendedName>
    <alternativeName>
        <fullName evidence="13">Gluconolactonase</fullName>
    </alternativeName>
</protein>
<dbReference type="InterPro" id="IPR008367">
    <property type="entry name" value="Regucalcin"/>
</dbReference>
<dbReference type="InterPro" id="IPR011042">
    <property type="entry name" value="6-blade_b-propeller_TolB-like"/>
</dbReference>
<dbReference type="Proteomes" id="UP000235965">
    <property type="component" value="Unassembled WGS sequence"/>
</dbReference>
<dbReference type="InParanoid" id="A0A2J7PV36"/>
<evidence type="ECO:0000256" key="14">
    <source>
        <dbReference type="PIRSR" id="PIRSR605511-1"/>
    </source>
</evidence>
<dbReference type="GO" id="GO:0004341">
    <property type="term" value="F:gluconolactonase activity"/>
    <property type="evidence" value="ECO:0007669"/>
    <property type="project" value="UniProtKB-EC"/>
</dbReference>
<comment type="cofactor">
    <cofactor evidence="15">
        <name>Zn(2+)</name>
        <dbReference type="ChEBI" id="CHEBI:29105"/>
    </cofactor>
    <text evidence="15">Binds 1 divalent metal cation per subunit.</text>
</comment>
<sequence>MSGLKVEQIDAPTTLGEGPHWDHNAQALYYVDIKDATIHKYVPSTNRHTAVKIDGAQVSFVIPLDGAKDKFVISVGRNIAILTWDGESSTPTDMKYVSSVDNEKEVQDNNLNDGKADPTGRLWTGSVGRGGGSLHDFAPVGSLFSFSKDWKPTKQLTKIRVSNGLAWSEDKMYYIDTLTKKVDAFDFDAESGKISNRRTAFDFELNGVEGHPDGMTIDTEGKLWVATFGGSKVIRVDPANGKLLSHISFPTPQVTSVAFGGPQLDELYVTSANILLSEEQKKQYPSSGVTFRVTGLGVKGYPGQPVKQ</sequence>
<feature type="binding site" evidence="15">
    <location>
        <position position="17"/>
    </location>
    <ligand>
        <name>a divalent metal cation</name>
        <dbReference type="ChEBI" id="CHEBI:60240"/>
    </ligand>
</feature>
<evidence type="ECO:0000256" key="10">
    <source>
        <dbReference type="ARBA" id="ARBA00022723"/>
    </source>
</evidence>
<keyword evidence="18" id="KW-1185">Reference proteome</keyword>
<evidence type="ECO:0000256" key="8">
    <source>
        <dbReference type="ARBA" id="ARBA00016808"/>
    </source>
</evidence>
<comment type="subcellular location">
    <subcellularLocation>
        <location evidence="5">Cytoplasm</location>
    </subcellularLocation>
</comment>
<evidence type="ECO:0000259" key="16">
    <source>
        <dbReference type="Pfam" id="PF08450"/>
    </source>
</evidence>
<dbReference type="EC" id="3.1.1.17" evidence="7"/>
<evidence type="ECO:0000256" key="11">
    <source>
        <dbReference type="ARBA" id="ARBA00022801"/>
    </source>
</evidence>
<evidence type="ECO:0000256" key="1">
    <source>
        <dbReference type="ARBA" id="ARBA00001589"/>
    </source>
</evidence>
<dbReference type="PANTHER" id="PTHR10907:SF66">
    <property type="entry name" value="MIP34848P1-RELATED"/>
    <property type="match status" value="1"/>
</dbReference>
<reference evidence="17 18" key="1">
    <citation type="submission" date="2017-12" db="EMBL/GenBank/DDBJ databases">
        <title>Hemimetabolous genomes reveal molecular basis of termite eusociality.</title>
        <authorList>
            <person name="Harrison M.C."/>
            <person name="Jongepier E."/>
            <person name="Robertson H.M."/>
            <person name="Arning N."/>
            <person name="Bitard-Feildel T."/>
            <person name="Chao H."/>
            <person name="Childers C.P."/>
            <person name="Dinh H."/>
            <person name="Doddapaneni H."/>
            <person name="Dugan S."/>
            <person name="Gowin J."/>
            <person name="Greiner C."/>
            <person name="Han Y."/>
            <person name="Hu H."/>
            <person name="Hughes D.S.T."/>
            <person name="Huylmans A.-K."/>
            <person name="Kemena C."/>
            <person name="Kremer L.P.M."/>
            <person name="Lee S.L."/>
            <person name="Lopez-Ezquerra A."/>
            <person name="Mallet L."/>
            <person name="Monroy-Kuhn J.M."/>
            <person name="Moser A."/>
            <person name="Murali S.C."/>
            <person name="Muzny D.M."/>
            <person name="Otani S."/>
            <person name="Piulachs M.-D."/>
            <person name="Poelchau M."/>
            <person name="Qu J."/>
            <person name="Schaub F."/>
            <person name="Wada-Katsumata A."/>
            <person name="Worley K.C."/>
            <person name="Xie Q."/>
            <person name="Ylla G."/>
            <person name="Poulsen M."/>
            <person name="Gibbs R.A."/>
            <person name="Schal C."/>
            <person name="Richards S."/>
            <person name="Belles X."/>
            <person name="Korb J."/>
            <person name="Bornberg-Bauer E."/>
        </authorList>
    </citation>
    <scope>NUCLEOTIDE SEQUENCE [LARGE SCALE GENOMIC DNA]</scope>
    <source>
        <tissue evidence="17">Whole body</tissue>
    </source>
</reference>
<dbReference type="STRING" id="105785.A0A2J7PV36"/>
<feature type="domain" description="SMP-30/Gluconolactonase/LRE-like region" evidence="16">
    <location>
        <begin position="15"/>
        <end position="273"/>
    </location>
</feature>
<comment type="catalytic activity">
    <reaction evidence="1">
        <text>D-glucono-1,5-lactone + H2O = D-gluconate + H(+)</text>
        <dbReference type="Rhea" id="RHEA:10440"/>
        <dbReference type="ChEBI" id="CHEBI:15377"/>
        <dbReference type="ChEBI" id="CHEBI:15378"/>
        <dbReference type="ChEBI" id="CHEBI:16217"/>
        <dbReference type="ChEBI" id="CHEBI:18391"/>
        <dbReference type="EC" id="3.1.1.17"/>
    </reaction>
</comment>
<dbReference type="FunFam" id="2.120.10.30:FF:000027">
    <property type="entry name" value="Regucalcin homologue"/>
    <property type="match status" value="1"/>
</dbReference>